<sequence length="94" mass="10709">ISAPQATNFCLQIGDVVVGTTPLHQLQQFLQRCLPLLFMIIMRMFHLPQTGQLPVLVYEYGEEVVVIEAIHFLCKTQHKTNPNVRLNSPNRVPI</sequence>
<dbReference type="Proteomes" id="UP000228934">
    <property type="component" value="Unassembled WGS sequence"/>
</dbReference>
<keyword evidence="2" id="KW-1185">Reference proteome</keyword>
<protein>
    <submittedName>
        <fullName evidence="1">Uncharacterized protein</fullName>
    </submittedName>
</protein>
<dbReference type="AlphaFoldDB" id="A0A2G9RRM7"/>
<proteinExistence type="predicted"/>
<name>A0A2G9RRM7_AQUCT</name>
<gene>
    <name evidence="1" type="ORF">AB205_0053350</name>
</gene>
<evidence type="ECO:0000313" key="2">
    <source>
        <dbReference type="Proteomes" id="UP000228934"/>
    </source>
</evidence>
<organism evidence="1 2">
    <name type="scientific">Aquarana catesbeiana</name>
    <name type="common">American bullfrog</name>
    <name type="synonym">Rana catesbeiana</name>
    <dbReference type="NCBI Taxonomy" id="8400"/>
    <lineage>
        <taxon>Eukaryota</taxon>
        <taxon>Metazoa</taxon>
        <taxon>Chordata</taxon>
        <taxon>Craniata</taxon>
        <taxon>Vertebrata</taxon>
        <taxon>Euteleostomi</taxon>
        <taxon>Amphibia</taxon>
        <taxon>Batrachia</taxon>
        <taxon>Anura</taxon>
        <taxon>Neobatrachia</taxon>
        <taxon>Ranoidea</taxon>
        <taxon>Ranidae</taxon>
        <taxon>Aquarana</taxon>
    </lineage>
</organism>
<evidence type="ECO:0000313" key="1">
    <source>
        <dbReference type="EMBL" id="PIO30530.1"/>
    </source>
</evidence>
<dbReference type="EMBL" id="KV933680">
    <property type="protein sequence ID" value="PIO30530.1"/>
    <property type="molecule type" value="Genomic_DNA"/>
</dbReference>
<feature type="non-terminal residue" evidence="1">
    <location>
        <position position="1"/>
    </location>
</feature>
<reference evidence="2" key="1">
    <citation type="journal article" date="2017" name="Nat. Commun.">
        <title>The North American bullfrog draft genome provides insight into hormonal regulation of long noncoding RNA.</title>
        <authorList>
            <person name="Hammond S.A."/>
            <person name="Warren R.L."/>
            <person name="Vandervalk B.P."/>
            <person name="Kucuk E."/>
            <person name="Khan H."/>
            <person name="Gibb E.A."/>
            <person name="Pandoh P."/>
            <person name="Kirk H."/>
            <person name="Zhao Y."/>
            <person name="Jones M."/>
            <person name="Mungall A.J."/>
            <person name="Coope R."/>
            <person name="Pleasance S."/>
            <person name="Moore R.A."/>
            <person name="Holt R.A."/>
            <person name="Round J.M."/>
            <person name="Ohora S."/>
            <person name="Walle B.V."/>
            <person name="Veldhoen N."/>
            <person name="Helbing C.C."/>
            <person name="Birol I."/>
        </authorList>
    </citation>
    <scope>NUCLEOTIDE SEQUENCE [LARGE SCALE GENOMIC DNA]</scope>
</reference>
<accession>A0A2G9RRM7</accession>